<keyword evidence="1" id="KW-0732">Signal</keyword>
<evidence type="ECO:0000313" key="2">
    <source>
        <dbReference type="EMBL" id="KFH42776.1"/>
    </source>
</evidence>
<feature type="chain" id="PRO_5001815385" evidence="1">
    <location>
        <begin position="18"/>
        <end position="132"/>
    </location>
</feature>
<dbReference type="OrthoDB" id="3354195at2759"/>
<sequence>MRFSIVAALAFAGSALGTPAPEKRPIVADVGNAIAKLEAGLSIPEVTELLAMRSMLTSQLLQDALGVTFSQYCLASFERGTVQAIGEAVAMLEDGLGVTAVNASLDKATGGAITSISGALCVTDIYKALGLA</sequence>
<name>A0A086T094_HAPC1</name>
<keyword evidence="3" id="KW-1185">Reference proteome</keyword>
<gene>
    <name evidence="2" type="ORF">ACRE_064950</name>
</gene>
<evidence type="ECO:0000313" key="3">
    <source>
        <dbReference type="Proteomes" id="UP000029964"/>
    </source>
</evidence>
<dbReference type="Proteomes" id="UP000029964">
    <property type="component" value="Unassembled WGS sequence"/>
</dbReference>
<feature type="signal peptide" evidence="1">
    <location>
        <begin position="1"/>
        <end position="17"/>
    </location>
</feature>
<comment type="caution">
    <text evidence="2">The sequence shown here is derived from an EMBL/GenBank/DDBJ whole genome shotgun (WGS) entry which is preliminary data.</text>
</comment>
<accession>A0A086T094</accession>
<organism evidence="2 3">
    <name type="scientific">Hapsidospora chrysogenum (strain ATCC 11550 / CBS 779.69 / DSM 880 / IAM 14645 / JCM 23072 / IMI 49137)</name>
    <name type="common">Acremonium chrysogenum</name>
    <dbReference type="NCBI Taxonomy" id="857340"/>
    <lineage>
        <taxon>Eukaryota</taxon>
        <taxon>Fungi</taxon>
        <taxon>Dikarya</taxon>
        <taxon>Ascomycota</taxon>
        <taxon>Pezizomycotina</taxon>
        <taxon>Sordariomycetes</taxon>
        <taxon>Hypocreomycetidae</taxon>
        <taxon>Hypocreales</taxon>
        <taxon>Bionectriaceae</taxon>
        <taxon>Hapsidospora</taxon>
    </lineage>
</organism>
<dbReference type="HOGENOM" id="CLU_148808_0_0_1"/>
<evidence type="ECO:0000256" key="1">
    <source>
        <dbReference type="SAM" id="SignalP"/>
    </source>
</evidence>
<proteinExistence type="predicted"/>
<reference evidence="3" key="1">
    <citation type="journal article" date="2014" name="Genome Announc.">
        <title>Genome sequence and annotation of Acremonium chrysogenum, producer of the beta-lactam antibiotic cephalosporin C.</title>
        <authorList>
            <person name="Terfehr D."/>
            <person name="Dahlmann T.A."/>
            <person name="Specht T."/>
            <person name="Zadra I."/>
            <person name="Kuernsteiner H."/>
            <person name="Kueck U."/>
        </authorList>
    </citation>
    <scope>NUCLEOTIDE SEQUENCE [LARGE SCALE GENOMIC DNA]</scope>
    <source>
        <strain evidence="3">ATCC 11550 / CBS 779.69 / DSM 880 / IAM 14645 / JCM 23072 / IMI 49137</strain>
    </source>
</reference>
<dbReference type="AlphaFoldDB" id="A0A086T094"/>
<dbReference type="EMBL" id="JPKY01000085">
    <property type="protein sequence ID" value="KFH42776.1"/>
    <property type="molecule type" value="Genomic_DNA"/>
</dbReference>
<protein>
    <submittedName>
        <fullName evidence="2">Uncharacterized protein</fullName>
    </submittedName>
</protein>